<gene>
    <name evidence="1" type="ORF">FGL85_03235</name>
</gene>
<dbReference type="RefSeq" id="WP_031941233.1">
    <property type="nucleotide sequence ID" value="NZ_CP042383.1"/>
</dbReference>
<evidence type="ECO:0000313" key="2">
    <source>
        <dbReference type="Proteomes" id="UP000321296"/>
    </source>
</evidence>
<reference evidence="1 2" key="1">
    <citation type="submission" date="2019-06" db="EMBL/GenBank/DDBJ databases">
        <title>Genome analyses of bacteria isolated from kimchi.</title>
        <authorList>
            <person name="Lee S."/>
            <person name="Ahn S."/>
            <person name="Roh S."/>
        </authorList>
    </citation>
    <scope>NUCLEOTIDE SEQUENCE [LARGE SCALE GENOMIC DNA]</scope>
    <source>
        <strain evidence="1 2">CBA3630</strain>
    </source>
</reference>
<organism evidence="1 2">
    <name type="scientific">Leuconostoc pseudomesenteroides</name>
    <dbReference type="NCBI Taxonomy" id="33968"/>
    <lineage>
        <taxon>Bacteria</taxon>
        <taxon>Bacillati</taxon>
        <taxon>Bacillota</taxon>
        <taxon>Bacilli</taxon>
        <taxon>Lactobacillales</taxon>
        <taxon>Lactobacillaceae</taxon>
        <taxon>Leuconostoc</taxon>
    </lineage>
</organism>
<accession>A0A5B8SXC8</accession>
<dbReference type="KEGG" id="lpse:FGL85_03235"/>
<proteinExistence type="predicted"/>
<sequence>MKANITHHNEIVHLATKSAVTRQSDFPKADVKYKNTLAWSYHNSVAAYKFLNSVLDRDVKLTARNGITTQYSHNNTTLKALFKYAITNGFGLQISVAGFENINRLKTNFWCNDSFPNRQSAVNQKIAPDVWHYATKKNSGKKTVKYWSELGNITSAFYGGWSCDYANVAKGAAWLGIGKGYK</sequence>
<name>A0A5B8SXC8_LEUPS</name>
<dbReference type="Proteomes" id="UP000321296">
    <property type="component" value="Chromosome"/>
</dbReference>
<dbReference type="AlphaFoldDB" id="A0A5B8SXC8"/>
<dbReference type="GeneID" id="64343865"/>
<protein>
    <submittedName>
        <fullName evidence="1">Uncharacterized protein</fullName>
    </submittedName>
</protein>
<dbReference type="EMBL" id="CP042383">
    <property type="protein sequence ID" value="QEA41589.1"/>
    <property type="molecule type" value="Genomic_DNA"/>
</dbReference>
<evidence type="ECO:0000313" key="1">
    <source>
        <dbReference type="EMBL" id="QEA41589.1"/>
    </source>
</evidence>